<dbReference type="PANTHER" id="PTHR36837">
    <property type="entry name" value="POLY(3-HYDROXYALKANOATE) POLYMERASE SUBUNIT PHAC"/>
    <property type="match status" value="1"/>
</dbReference>
<dbReference type="InterPro" id="IPR022211">
    <property type="entry name" value="PHBC_N"/>
</dbReference>
<dbReference type="InterPro" id="IPR051321">
    <property type="entry name" value="PHA/PHB_synthase"/>
</dbReference>
<accession>Q2T881</accession>
<organism evidence="6 7">
    <name type="scientific">Burkholderia thailandensis (strain ATCC 700388 / DSM 13276 / CCUG 48851 / CIP 106301 / E264)</name>
    <dbReference type="NCBI Taxonomy" id="271848"/>
    <lineage>
        <taxon>Bacteria</taxon>
        <taxon>Pseudomonadati</taxon>
        <taxon>Pseudomonadota</taxon>
        <taxon>Betaproteobacteria</taxon>
        <taxon>Burkholderiales</taxon>
        <taxon>Burkholderiaceae</taxon>
        <taxon>Burkholderia</taxon>
        <taxon>pseudomallei group</taxon>
    </lineage>
</organism>
<dbReference type="Proteomes" id="UP000001930">
    <property type="component" value="Chromosome II"/>
</dbReference>
<dbReference type="InterPro" id="IPR029058">
    <property type="entry name" value="AB_hydrolase_fold"/>
</dbReference>
<feature type="region of interest" description="Disordered" evidence="3">
    <location>
        <begin position="1"/>
        <end position="20"/>
    </location>
</feature>
<dbReference type="GO" id="GO:0042619">
    <property type="term" value="P:poly-hydroxybutyrate biosynthetic process"/>
    <property type="evidence" value="ECO:0007669"/>
    <property type="project" value="InterPro"/>
</dbReference>
<dbReference type="SUPFAM" id="SSF53474">
    <property type="entry name" value="alpha/beta-Hydrolases"/>
    <property type="match status" value="1"/>
</dbReference>
<evidence type="ECO:0000259" key="4">
    <source>
        <dbReference type="Pfam" id="PF07167"/>
    </source>
</evidence>
<feature type="domain" description="Poly-beta-hydroxybutyrate polymerase N-terminal" evidence="4">
    <location>
        <begin position="187"/>
        <end position="355"/>
    </location>
</feature>
<dbReference type="Pfam" id="PF12551">
    <property type="entry name" value="PHBC_N"/>
    <property type="match status" value="1"/>
</dbReference>
<dbReference type="Gene3D" id="3.40.50.1820">
    <property type="entry name" value="alpha/beta hydrolase"/>
    <property type="match status" value="1"/>
</dbReference>
<proteinExistence type="predicted"/>
<dbReference type="AlphaFoldDB" id="Q2T881"/>
<gene>
    <name evidence="6" type="ordered locus">BTH_II0418</name>
</gene>
<dbReference type="HOGENOM" id="CLU_017387_2_1_4"/>
<keyword evidence="7" id="KW-1185">Reference proteome</keyword>
<feature type="region of interest" description="Disordered" evidence="3">
    <location>
        <begin position="26"/>
        <end position="107"/>
    </location>
</feature>
<feature type="domain" description="Poly-beta-hydroxybutyrate polymerase N-terminal" evidence="5">
    <location>
        <begin position="108"/>
        <end position="149"/>
    </location>
</feature>
<evidence type="ECO:0000256" key="3">
    <source>
        <dbReference type="SAM" id="MobiDB-lite"/>
    </source>
</evidence>
<dbReference type="PANTHER" id="PTHR36837:SF5">
    <property type="entry name" value="POLY-3-HYDROXYBUTYRATE SYNTHASE"/>
    <property type="match status" value="1"/>
</dbReference>
<dbReference type="EMBL" id="CP000085">
    <property type="protein sequence ID" value="ABC34892.1"/>
    <property type="molecule type" value="Genomic_DNA"/>
</dbReference>
<dbReference type="ESTHER" id="burma-q62eb8">
    <property type="family name" value="PhaC_cen_dom"/>
</dbReference>
<evidence type="ECO:0000256" key="1">
    <source>
        <dbReference type="ARBA" id="ARBA00022679"/>
    </source>
</evidence>
<dbReference type="InterPro" id="IPR010941">
    <property type="entry name" value="PhaC_N"/>
</dbReference>
<keyword evidence="2" id="KW-0012">Acyltransferase</keyword>
<feature type="compositionally biased region" description="Low complexity" evidence="3">
    <location>
        <begin position="47"/>
        <end position="77"/>
    </location>
</feature>
<keyword evidence="1" id="KW-0808">Transferase</keyword>
<evidence type="ECO:0000259" key="5">
    <source>
        <dbReference type="Pfam" id="PF12551"/>
    </source>
</evidence>
<evidence type="ECO:0000313" key="7">
    <source>
        <dbReference type="Proteomes" id="UP000001930"/>
    </source>
</evidence>
<dbReference type="KEGG" id="bte:BTH_II0418"/>
<evidence type="ECO:0000313" key="6">
    <source>
        <dbReference type="EMBL" id="ABC34892.1"/>
    </source>
</evidence>
<dbReference type="GO" id="GO:0016746">
    <property type="term" value="F:acyltransferase activity"/>
    <property type="evidence" value="ECO:0007669"/>
    <property type="project" value="UniProtKB-KW"/>
</dbReference>
<dbReference type="Pfam" id="PF07167">
    <property type="entry name" value="PhaC_N"/>
    <property type="match status" value="1"/>
</dbReference>
<protein>
    <submittedName>
        <fullName evidence="6">Poly-beta-hydroxybutyrate polymerase</fullName>
    </submittedName>
</protein>
<name>Q2T881_BURTA</name>
<sequence length="676" mass="74836">MRNDRRAGTAATRRARRPTLIQIRFRRPMHGYSGRVSDRRRMRSKRAATPAPRLRARPAASAAVPRHAPARAAPAEGRPMDTRHAPESGAPDAPLPAHPPVSHEPENPYRIFDLAKEASVAKLTSGLSPASLRLALSDWLIHLAAAPGKRAELATLAMKHATLLAEYLFEAATGRTPALPAQPSPGDRRFRASAWQFEPYRFWHQSFLLAEQWWRAATRDVPGVSPHHEDVVAFSARQLLDMLAPANYVATNPEVAQRTALTGGANLVQGAWNYLDDIRRLLTKQPPAGAEHFEVGKNLATTPGRVVFRNHLIELLQYGPTTADVYAEPVLIVPAWIMKYYILDLSAHNSLIRYLVGAGHTVFCVSWRNVDASDRDLGLDDYRRLGVMDALDTIGKIVPGAKVHATGYCLGGTLLSIAAAAMANAGDERLASVTLLAAQTDFTEPGELQLFIDDSEIYFLESMMWERGFLGAHQMAGSFQLLMSNDLIWSRVIHDYLLGKRTPMIDLMAWNADSTRMPYRMHSEYLRHLFLDNDLATNRYVIGGQTVSVHNIRAPFFVVGTEHDHIAPWRSVYKIHYLTDSDVTFVLTAGGHNAGIVSEPGHPKRHYRMKVTAADAPNISPDEWLAGATDFEGSWWPAWHAWLARHSGAQRVAPPPLGKPGARALGDAPGTYVFQK</sequence>
<evidence type="ECO:0000256" key="2">
    <source>
        <dbReference type="ARBA" id="ARBA00023315"/>
    </source>
</evidence>
<reference evidence="6 7" key="1">
    <citation type="journal article" date="2005" name="BMC Genomics">
        <title>Bacterial genome adaptation to niches: divergence of the potential virulence genes in three Burkholderia species of different survival strategies.</title>
        <authorList>
            <person name="Kim H.S."/>
            <person name="Schell M.A."/>
            <person name="Yu Y."/>
            <person name="Ulrich R.L."/>
            <person name="Sarria S.H."/>
            <person name="Nierman W.C."/>
            <person name="DeShazer D."/>
        </authorList>
    </citation>
    <scope>NUCLEOTIDE SEQUENCE [LARGE SCALE GENOMIC DNA]</scope>
    <source>
        <strain evidence="7">ATCC 700388 / DSM 13276 / CCUG 48851 / CIP 106301 / E264</strain>
    </source>
</reference>